<dbReference type="InterPro" id="IPR015947">
    <property type="entry name" value="PUA-like_sf"/>
</dbReference>
<dbReference type="SUPFAM" id="SSF88697">
    <property type="entry name" value="PUA domain-like"/>
    <property type="match status" value="1"/>
</dbReference>
<dbReference type="Gene3D" id="2.30.130.30">
    <property type="entry name" value="Hypothetical protein"/>
    <property type="match status" value="1"/>
</dbReference>
<proteinExistence type="predicted"/>
<dbReference type="Pfam" id="PF04266">
    <property type="entry name" value="ASCH"/>
    <property type="match status" value="1"/>
</dbReference>
<protein>
    <recommendedName>
        <fullName evidence="1">ASCH domain-containing protein</fullName>
    </recommendedName>
</protein>
<dbReference type="InterPro" id="IPR007374">
    <property type="entry name" value="ASCH_domain"/>
</dbReference>
<evidence type="ECO:0000313" key="2">
    <source>
        <dbReference type="EMBL" id="PSR23395.1"/>
    </source>
</evidence>
<name>A0A2T2WMC9_9FIRM</name>
<evidence type="ECO:0000259" key="1">
    <source>
        <dbReference type="Pfam" id="PF04266"/>
    </source>
</evidence>
<feature type="domain" description="ASCH" evidence="1">
    <location>
        <begin position="5"/>
        <end position="68"/>
    </location>
</feature>
<evidence type="ECO:0000313" key="3">
    <source>
        <dbReference type="Proteomes" id="UP000241848"/>
    </source>
</evidence>
<dbReference type="EMBL" id="PXYV01000006">
    <property type="protein sequence ID" value="PSR23395.1"/>
    <property type="molecule type" value="Genomic_DNA"/>
</dbReference>
<organism evidence="2 3">
    <name type="scientific">Sulfobacillus acidophilus</name>
    <dbReference type="NCBI Taxonomy" id="53633"/>
    <lineage>
        <taxon>Bacteria</taxon>
        <taxon>Bacillati</taxon>
        <taxon>Bacillota</taxon>
        <taxon>Clostridia</taxon>
        <taxon>Eubacteriales</taxon>
        <taxon>Clostridiales Family XVII. Incertae Sedis</taxon>
        <taxon>Sulfobacillus</taxon>
    </lineage>
</organism>
<dbReference type="Proteomes" id="UP000241848">
    <property type="component" value="Unassembled WGS sequence"/>
</dbReference>
<sequence length="118" mass="13393">MRGLIIRQPWIDLILNGRKRWEIRGQATTMRGRIALIQSGSGLVVGTVDLVDCLALTPDDYYEAEPFHGIPQPIDCPLPYPRIYAWVLARPHRFAVPIAYRHPQGAVIWVNLPPLDVE</sequence>
<accession>A0A2T2WMC9</accession>
<gene>
    <name evidence="2" type="ORF">C7B45_03535</name>
</gene>
<reference evidence="2 3" key="1">
    <citation type="journal article" date="2014" name="BMC Genomics">
        <title>Comparison of environmental and isolate Sulfobacillus genomes reveals diverse carbon, sulfur, nitrogen, and hydrogen metabolisms.</title>
        <authorList>
            <person name="Justice N.B."/>
            <person name="Norman A."/>
            <person name="Brown C.T."/>
            <person name="Singh A."/>
            <person name="Thomas B.C."/>
            <person name="Banfield J.F."/>
        </authorList>
    </citation>
    <scope>NUCLEOTIDE SEQUENCE [LARGE SCALE GENOMIC DNA]</scope>
    <source>
        <strain evidence="2">AMDSBA3</strain>
    </source>
</reference>
<comment type="caution">
    <text evidence="2">The sequence shown here is derived from an EMBL/GenBank/DDBJ whole genome shotgun (WGS) entry which is preliminary data.</text>
</comment>
<dbReference type="AlphaFoldDB" id="A0A2T2WMC9"/>